<accession>A0A1G6QRV3</accession>
<evidence type="ECO:0000313" key="8">
    <source>
        <dbReference type="EMBL" id="SDC95080.1"/>
    </source>
</evidence>
<protein>
    <submittedName>
        <fullName evidence="8">Uncharacterized membrane protein YckC, RDD family</fullName>
    </submittedName>
</protein>
<name>A0A1G6QRV3_9NOCA</name>
<dbReference type="STRING" id="168276.SAMN05444580_102183"/>
<keyword evidence="4 6" id="KW-1133">Transmembrane helix</keyword>
<keyword evidence="5 6" id="KW-0472">Membrane</keyword>
<keyword evidence="9" id="KW-1185">Reference proteome</keyword>
<feature type="transmembrane region" description="Helical" evidence="6">
    <location>
        <begin position="26"/>
        <end position="54"/>
    </location>
</feature>
<evidence type="ECO:0000259" key="7">
    <source>
        <dbReference type="Pfam" id="PF06271"/>
    </source>
</evidence>
<evidence type="ECO:0000256" key="2">
    <source>
        <dbReference type="ARBA" id="ARBA00022475"/>
    </source>
</evidence>
<sequence length="162" mass="17804">MTGPHPHPHPHPRVPEQRTAGIVTRVLCAAIDLGVVLTMVGATYLGLTFVRLLFSPQNFTFPEPHALLSVSTSLMLSVLYLTVCWATTGRTVGAIAMGLRVVTVRNRKLRWTVAAARAAMCVFFGIGLAWVAVDPQRRSLQDIALRTRVVYDWDQNPELVSG</sequence>
<dbReference type="GO" id="GO:0005886">
    <property type="term" value="C:plasma membrane"/>
    <property type="evidence" value="ECO:0007669"/>
    <property type="project" value="UniProtKB-SubCell"/>
</dbReference>
<evidence type="ECO:0000313" key="9">
    <source>
        <dbReference type="Proteomes" id="UP000199417"/>
    </source>
</evidence>
<dbReference type="RefSeq" id="WP_072843910.1">
    <property type="nucleotide sequence ID" value="NZ_FNAB01000002.1"/>
</dbReference>
<comment type="subcellular location">
    <subcellularLocation>
        <location evidence="1">Cell membrane</location>
        <topology evidence="1">Multi-pass membrane protein</topology>
    </subcellularLocation>
</comment>
<evidence type="ECO:0000256" key="1">
    <source>
        <dbReference type="ARBA" id="ARBA00004651"/>
    </source>
</evidence>
<feature type="domain" description="RDD" evidence="7">
    <location>
        <begin position="19"/>
        <end position="144"/>
    </location>
</feature>
<dbReference type="InterPro" id="IPR010432">
    <property type="entry name" value="RDD"/>
</dbReference>
<evidence type="ECO:0000256" key="4">
    <source>
        <dbReference type="ARBA" id="ARBA00022989"/>
    </source>
</evidence>
<dbReference type="EMBL" id="FNAB01000002">
    <property type="protein sequence ID" value="SDC95080.1"/>
    <property type="molecule type" value="Genomic_DNA"/>
</dbReference>
<dbReference type="PANTHER" id="PTHR36115:SF6">
    <property type="entry name" value="PROLINE-RICH ANTIGEN HOMOLOG"/>
    <property type="match status" value="1"/>
</dbReference>
<organism evidence="8 9">
    <name type="scientific">Rhodococcus tukisamuensis</name>
    <dbReference type="NCBI Taxonomy" id="168276"/>
    <lineage>
        <taxon>Bacteria</taxon>
        <taxon>Bacillati</taxon>
        <taxon>Actinomycetota</taxon>
        <taxon>Actinomycetes</taxon>
        <taxon>Mycobacteriales</taxon>
        <taxon>Nocardiaceae</taxon>
        <taxon>Rhodococcus</taxon>
    </lineage>
</organism>
<feature type="transmembrane region" description="Helical" evidence="6">
    <location>
        <begin position="74"/>
        <end position="99"/>
    </location>
</feature>
<evidence type="ECO:0000256" key="5">
    <source>
        <dbReference type="ARBA" id="ARBA00023136"/>
    </source>
</evidence>
<proteinExistence type="predicted"/>
<dbReference type="AlphaFoldDB" id="A0A1G6QRV3"/>
<reference evidence="8 9" key="1">
    <citation type="submission" date="2016-10" db="EMBL/GenBank/DDBJ databases">
        <authorList>
            <person name="de Groot N.N."/>
        </authorList>
    </citation>
    <scope>NUCLEOTIDE SEQUENCE [LARGE SCALE GENOMIC DNA]</scope>
    <source>
        <strain evidence="8 9">JCM 11308</strain>
    </source>
</reference>
<keyword evidence="2" id="KW-1003">Cell membrane</keyword>
<keyword evidence="3 6" id="KW-0812">Transmembrane</keyword>
<dbReference type="InterPro" id="IPR051791">
    <property type="entry name" value="Pra-immunoreactive"/>
</dbReference>
<evidence type="ECO:0000256" key="6">
    <source>
        <dbReference type="SAM" id="Phobius"/>
    </source>
</evidence>
<dbReference type="Pfam" id="PF06271">
    <property type="entry name" value="RDD"/>
    <property type="match status" value="1"/>
</dbReference>
<feature type="transmembrane region" description="Helical" evidence="6">
    <location>
        <begin position="111"/>
        <end position="133"/>
    </location>
</feature>
<evidence type="ECO:0000256" key="3">
    <source>
        <dbReference type="ARBA" id="ARBA00022692"/>
    </source>
</evidence>
<dbReference type="Proteomes" id="UP000199417">
    <property type="component" value="Unassembled WGS sequence"/>
</dbReference>
<dbReference type="PANTHER" id="PTHR36115">
    <property type="entry name" value="PROLINE-RICH ANTIGEN HOMOLOG-RELATED"/>
    <property type="match status" value="1"/>
</dbReference>
<gene>
    <name evidence="8" type="ORF">SAMN05444580_102183</name>
</gene>